<dbReference type="AlphaFoldDB" id="A0A660S6P7"/>
<evidence type="ECO:0000259" key="5">
    <source>
        <dbReference type="PROSITE" id="PS50305"/>
    </source>
</evidence>
<dbReference type="InterPro" id="IPR003000">
    <property type="entry name" value="Sirtuin"/>
</dbReference>
<keyword evidence="4" id="KW-0479">Metal-binding</keyword>
<dbReference type="InterPro" id="IPR050134">
    <property type="entry name" value="NAD-dep_sirtuin_deacylases"/>
</dbReference>
<dbReference type="PANTHER" id="PTHR11085">
    <property type="entry name" value="NAD-DEPENDENT PROTEIN DEACYLASE SIRTUIN-5, MITOCHONDRIAL-RELATED"/>
    <property type="match status" value="1"/>
</dbReference>
<evidence type="ECO:0000256" key="3">
    <source>
        <dbReference type="ARBA" id="ARBA00023027"/>
    </source>
</evidence>
<evidence type="ECO:0000256" key="1">
    <source>
        <dbReference type="ARBA" id="ARBA00012928"/>
    </source>
</evidence>
<dbReference type="Gene3D" id="3.40.50.1220">
    <property type="entry name" value="TPP-binding domain"/>
    <property type="match status" value="1"/>
</dbReference>
<dbReference type="Gene3D" id="3.30.1600.10">
    <property type="entry name" value="SIR2/SIRT2 'Small Domain"/>
    <property type="match status" value="1"/>
</dbReference>
<keyword evidence="4" id="KW-0862">Zinc</keyword>
<feature type="active site" description="Proton acceptor" evidence="4">
    <location>
        <position position="118"/>
    </location>
</feature>
<reference evidence="6 7" key="1">
    <citation type="submission" date="2018-06" db="EMBL/GenBank/DDBJ databases">
        <title>Extensive metabolic versatility and redundancy in microbially diverse, dynamic hydrothermal sediments.</title>
        <authorList>
            <person name="Dombrowski N."/>
            <person name="Teske A."/>
            <person name="Baker B.J."/>
        </authorList>
    </citation>
    <scope>NUCLEOTIDE SEQUENCE [LARGE SCALE GENOMIC DNA]</scope>
    <source>
        <strain evidence="6">B35_G9</strain>
    </source>
</reference>
<dbReference type="InterPro" id="IPR026590">
    <property type="entry name" value="Ssirtuin_cat_dom"/>
</dbReference>
<dbReference type="GO" id="GO:0070403">
    <property type="term" value="F:NAD+ binding"/>
    <property type="evidence" value="ECO:0007669"/>
    <property type="project" value="InterPro"/>
</dbReference>
<organism evidence="6 7">
    <name type="scientific">candidate division TA06 bacterium</name>
    <dbReference type="NCBI Taxonomy" id="2250710"/>
    <lineage>
        <taxon>Bacteria</taxon>
        <taxon>Bacteria division TA06</taxon>
    </lineage>
</organism>
<dbReference type="GO" id="GO:0046872">
    <property type="term" value="F:metal ion binding"/>
    <property type="evidence" value="ECO:0007669"/>
    <property type="project" value="UniProtKB-KW"/>
</dbReference>
<evidence type="ECO:0000313" key="7">
    <source>
        <dbReference type="Proteomes" id="UP000282321"/>
    </source>
</evidence>
<keyword evidence="2" id="KW-0808">Transferase</keyword>
<evidence type="ECO:0000256" key="4">
    <source>
        <dbReference type="PROSITE-ProRule" id="PRU00236"/>
    </source>
</evidence>
<evidence type="ECO:0000313" key="6">
    <source>
        <dbReference type="EMBL" id="RKX65374.1"/>
    </source>
</evidence>
<gene>
    <name evidence="6" type="ORF">DRP44_06505</name>
</gene>
<dbReference type="SUPFAM" id="SSF52467">
    <property type="entry name" value="DHS-like NAD/FAD-binding domain"/>
    <property type="match status" value="1"/>
</dbReference>
<feature type="binding site" evidence="4">
    <location>
        <position position="150"/>
    </location>
    <ligand>
        <name>Zn(2+)</name>
        <dbReference type="ChEBI" id="CHEBI:29105"/>
    </ligand>
</feature>
<comment type="caution">
    <text evidence="6">The sequence shown here is derived from an EMBL/GenBank/DDBJ whole genome shotgun (WGS) entry which is preliminary data.</text>
</comment>
<feature type="domain" description="Deacetylase sirtuin-type" evidence="5">
    <location>
        <begin position="1"/>
        <end position="241"/>
    </location>
</feature>
<dbReference type="InterPro" id="IPR026591">
    <property type="entry name" value="Sirtuin_cat_small_dom_sf"/>
</dbReference>
<accession>A0A660S6P7</accession>
<sequence>MSKKIVDIIKNAKNIVALTGAGISTNAGIPDFRGKNGIYTSGEYDPYKTFDIDYYKIDPSHFFRFAKSFLELLKEAKPTKMHRYLTGLETIGKKVTIITQNIDMLHEKAGSKNVLNLHGSIKSGYCLNCNRRFRFEEMESMLLKTGMLKCPDCNGLIKPDIVFFGEPVQYIKEAIEEIQKCDLLFILGTSLSISPANILPGYAREETYKVIINRGEVYYSGKNVIKIDDDLDSVAEYFTKEIINENTCP</sequence>
<dbReference type="PROSITE" id="PS50305">
    <property type="entry name" value="SIRTUIN"/>
    <property type="match status" value="1"/>
</dbReference>
<feature type="binding site" evidence="4">
    <location>
        <position position="153"/>
    </location>
    <ligand>
        <name>Zn(2+)</name>
        <dbReference type="ChEBI" id="CHEBI:29105"/>
    </ligand>
</feature>
<dbReference type="Proteomes" id="UP000282321">
    <property type="component" value="Unassembled WGS sequence"/>
</dbReference>
<evidence type="ECO:0000256" key="2">
    <source>
        <dbReference type="ARBA" id="ARBA00022679"/>
    </source>
</evidence>
<feature type="binding site" evidence="4">
    <location>
        <position position="126"/>
    </location>
    <ligand>
        <name>Zn(2+)</name>
        <dbReference type="ChEBI" id="CHEBI:29105"/>
    </ligand>
</feature>
<dbReference type="InterPro" id="IPR029035">
    <property type="entry name" value="DHS-like_NAD/FAD-binding_dom"/>
</dbReference>
<dbReference type="PANTHER" id="PTHR11085:SF4">
    <property type="entry name" value="NAD-DEPENDENT PROTEIN DEACYLASE"/>
    <property type="match status" value="1"/>
</dbReference>
<keyword evidence="3" id="KW-0520">NAD</keyword>
<feature type="binding site" evidence="4">
    <location>
        <position position="129"/>
    </location>
    <ligand>
        <name>Zn(2+)</name>
        <dbReference type="ChEBI" id="CHEBI:29105"/>
    </ligand>
</feature>
<proteinExistence type="predicted"/>
<dbReference type="Pfam" id="PF02146">
    <property type="entry name" value="SIR2"/>
    <property type="match status" value="1"/>
</dbReference>
<dbReference type="EC" id="2.3.1.286" evidence="1"/>
<dbReference type="GO" id="GO:0017136">
    <property type="term" value="F:histone deacetylase activity, NAD-dependent"/>
    <property type="evidence" value="ECO:0007669"/>
    <property type="project" value="TreeGrafter"/>
</dbReference>
<name>A0A660S6P7_UNCT6</name>
<dbReference type="EMBL" id="QNBC01000094">
    <property type="protein sequence ID" value="RKX65374.1"/>
    <property type="molecule type" value="Genomic_DNA"/>
</dbReference>
<protein>
    <recommendedName>
        <fullName evidence="1">protein acetyllysine N-acetyltransferase</fullName>
        <ecNumber evidence="1">2.3.1.286</ecNumber>
    </recommendedName>
</protein>